<feature type="region of interest" description="Disordered" evidence="1">
    <location>
        <begin position="185"/>
        <end position="242"/>
    </location>
</feature>
<feature type="region of interest" description="Disordered" evidence="1">
    <location>
        <begin position="267"/>
        <end position="308"/>
    </location>
</feature>
<feature type="compositionally biased region" description="Acidic residues" evidence="1">
    <location>
        <begin position="71"/>
        <end position="81"/>
    </location>
</feature>
<feature type="region of interest" description="Disordered" evidence="1">
    <location>
        <begin position="491"/>
        <end position="559"/>
    </location>
</feature>
<feature type="compositionally biased region" description="Basic and acidic residues" evidence="1">
    <location>
        <begin position="185"/>
        <end position="194"/>
    </location>
</feature>
<feature type="compositionally biased region" description="Basic and acidic residues" evidence="1">
    <location>
        <begin position="211"/>
        <end position="223"/>
    </location>
</feature>
<proteinExistence type="predicted"/>
<feature type="region of interest" description="Disordered" evidence="1">
    <location>
        <begin position="417"/>
        <end position="463"/>
    </location>
</feature>
<dbReference type="InterPro" id="IPR036322">
    <property type="entry name" value="WD40_repeat_dom_sf"/>
</dbReference>
<gene>
    <name evidence="2" type="ORF">CHYS00102_LOCUS9702</name>
</gene>
<feature type="compositionally biased region" description="Basic and acidic residues" evidence="1">
    <location>
        <begin position="421"/>
        <end position="440"/>
    </location>
</feature>
<feature type="compositionally biased region" description="Polar residues" evidence="1">
    <location>
        <begin position="197"/>
        <end position="209"/>
    </location>
</feature>
<feature type="region of interest" description="Disordered" evidence="1">
    <location>
        <begin position="1504"/>
        <end position="1527"/>
    </location>
</feature>
<organism evidence="2">
    <name type="scientific">Corethron hystrix</name>
    <dbReference type="NCBI Taxonomy" id="216773"/>
    <lineage>
        <taxon>Eukaryota</taxon>
        <taxon>Sar</taxon>
        <taxon>Stramenopiles</taxon>
        <taxon>Ochrophyta</taxon>
        <taxon>Bacillariophyta</taxon>
        <taxon>Coscinodiscophyceae</taxon>
        <taxon>Corethrophycidae</taxon>
        <taxon>Corethrales</taxon>
        <taxon>Corethraceae</taxon>
        <taxon>Corethron</taxon>
    </lineage>
</organism>
<feature type="compositionally biased region" description="Low complexity" evidence="1">
    <location>
        <begin position="19"/>
        <end position="39"/>
    </location>
</feature>
<feature type="compositionally biased region" description="Polar residues" evidence="1">
    <location>
        <begin position="491"/>
        <end position="519"/>
    </location>
</feature>
<feature type="region of interest" description="Disordered" evidence="1">
    <location>
        <begin position="123"/>
        <end position="145"/>
    </location>
</feature>
<dbReference type="Pfam" id="PF23556">
    <property type="entry name" value="TPR_Vps41"/>
    <property type="match status" value="1"/>
</dbReference>
<feature type="compositionally biased region" description="Polar residues" evidence="1">
    <location>
        <begin position="444"/>
        <end position="455"/>
    </location>
</feature>
<feature type="region of interest" description="Disordered" evidence="1">
    <location>
        <begin position="1090"/>
        <end position="1113"/>
    </location>
</feature>
<dbReference type="EMBL" id="HBFR01013366">
    <property type="protein sequence ID" value="CAD8882512.1"/>
    <property type="molecule type" value="Transcribed_RNA"/>
</dbReference>
<evidence type="ECO:0000313" key="2">
    <source>
        <dbReference type="EMBL" id="CAD8882512.1"/>
    </source>
</evidence>
<protein>
    <submittedName>
        <fullName evidence="2">Uncharacterized protein</fullName>
    </submittedName>
</protein>
<feature type="compositionally biased region" description="Acidic residues" evidence="1">
    <location>
        <begin position="525"/>
        <end position="559"/>
    </location>
</feature>
<sequence length="1948" mass="215718">MTPSSLDDSAECNTEDMAASPSSPALPSSPESPSSLEISPPSPQPIVEHDGSDAVGDAVDDSDATSAVVVSDEDFSPEDDDVIVKKKVETGENEVGTNSVSHTFCWEEEKDREVERECHDSAYPDRWGTIVPTGAESMPLDDDGEDLVQSPELVEISPHHDRLESEGTLPQSERTVGLLGAEATVEKTVGRDGDGVASNNDGQNEQSIEGESVKNFEKNHKQEEEEIDQDSQGENRGKNMVDLPIVELASPLKDVDDLAAEPEIMLHQNLTDDRSNGNVFLQVSSHEKSKDNDDDDGSKDRRDNEVMEANLDSAVVSKDYNNNDILLPSSLSENTRFENEMVEINTEVEEATVTAPQLVSPLPDSGDAILKIEEKGKDRNTKDIIHQKSMKKDSQMMRKKDLMELEPDDEVIAAEITNNPDQDKEVAEKEQIEKEGESEMIRTMTASQQQIDNPSESTIQEHEEIEEEIFNKNIMINPVKEINFLNFQDNSSFSTQQGNENDNSNDVSKNEVSNKTSNENYDRNDCDDEEYEQDDNCSLEDADDAGKDDDTDSDDDEEPEPILYYHVHRPTINSSIVCHGPHHLFAYVESNDREKRPDGNSSKTATGVQNVCITQLLSVQMPPSSVAANDQSKDSKNPPRTDAITLCLPSLLEPPQVQPHHQKPLPSPDSSDIDSFEITALSFHYPSATLLSACASDGRGCLYRLSLLTSPVHCPRSRYGPVMGAYHPLLNSAASCTSVTRFDLNTSTLRGPRGGVTCSALDPSSDGMGREGGGQSPQDDVGLAVGYGDGTLALHRIMEERIGLRWRPWSRLESFAEKSVSSEAERRLGRLKFTVVLWSGGAEGAATPDAASRAVTGIMWTGSVLAFSSCTSVKVIDPSTGARLARVERPSGATPGLHHLSMQMQLKIPRMVWEGDPDNDGCSGGLWIAWGHTVACVRRDGKTAEAFEVDGVACGAVPFDKGHMAVLAQMAVWEDTGSPVTMGEDSKDNSKREVVIQTRMLLVDRRTGEPISSDVLPLDVSADSNRHHQRVVLTSSYVAAYRRQGESTIEDSHDLVETLALPSAHDGRGSDPAGHWNAVLTLRLDGRGKEMLPSPLSESDEGVDDAKMNDDDPTQYDAYLRPSIPLPLMTISVPGFPTVVVRVRDVDDAVAYSFQFGRPREAVERALRGRRALRSTTFEQVVEEYLDTLVQSNCSRKKGAQRVHEAAAATEILLGNDNDVWERWVKIFGKVKGGMVALWPYMPVRDPKLPPKVYEIALKHMFNDTLEILACESGKFTNPLIARAAKDQLLNAIRSWGPTASLVEYIHYVRWQQIITLNEDDEDNPIEAIKSPNTVIIDAKRFLKRRYTQTIPSFLCCQRYNSKKMEEKKPKMPPPSDRTDLDSLFDLSKFSDHLLSIAGSDPDLDAAVDTPPPSLVLEAAAELYRTNGEYSRAIRAYLLLGFHSMPPVDAETGRMERPGTRSSTVVQTAPYRHVLSMIEHRMLHRCVLGNRSCFDKRPPYLLSGSQNAATDKTSGEKEEDVESTTGPSKFSPVVGLIRLVGTRAAADFFVSNCGPPMGLGAVGKTLDPDDDTQDGHFLPINVVTKLLEGRPKLQLWFLELIAEQREDIYRMHYTANNFLLHLLHYDLLLKHFEPSKAGIDTPSPLMSFLKTTMPLGGIRPTIARERLGKEKSPCNKKKHRFPQELAFVIERYGDDDMDTEIILKIYLEEMNSVPLALSYALSHPSKSAKLWNMLIAWALRRRNPTRLGSLIELSGLYGADLALLIRKMPPNTPVDDCRRRLMTTLGEYRVRVRMYESTAAVADGDHVAYLGRLARLSRRGHRFDCSRGGEEIGVGGKHCINSKVLKESSPAYDQENENSFVESRQYLLRQSPVARLKPTAQTLLSKVAVAWTTNKDPFNDPVSSFVTNPFNDSNPFNDTKALNGTRTLNDTKTLDTKNPFNDMNPFND</sequence>
<feature type="region of interest" description="Disordered" evidence="1">
    <location>
        <begin position="1929"/>
        <end position="1948"/>
    </location>
</feature>
<name>A0A7S1FQ01_9STRA</name>
<dbReference type="SUPFAM" id="SSF50978">
    <property type="entry name" value="WD40 repeat-like"/>
    <property type="match status" value="1"/>
</dbReference>
<feature type="region of interest" description="Disordered" evidence="1">
    <location>
        <begin position="1"/>
        <end position="81"/>
    </location>
</feature>
<accession>A0A7S1FQ01</accession>
<evidence type="ECO:0000256" key="1">
    <source>
        <dbReference type="SAM" id="MobiDB-lite"/>
    </source>
</evidence>
<reference evidence="2" key="1">
    <citation type="submission" date="2021-01" db="EMBL/GenBank/DDBJ databases">
        <authorList>
            <person name="Corre E."/>
            <person name="Pelletier E."/>
            <person name="Niang G."/>
            <person name="Scheremetjew M."/>
            <person name="Finn R."/>
            <person name="Kale V."/>
            <person name="Holt S."/>
            <person name="Cochrane G."/>
            <person name="Meng A."/>
            <person name="Brown T."/>
            <person name="Cohen L."/>
        </authorList>
    </citation>
    <scope>NUCLEOTIDE SEQUENCE</scope>
    <source>
        <strain evidence="2">308</strain>
    </source>
</reference>